<keyword evidence="1" id="KW-0282">Flagellum</keyword>
<gene>
    <name evidence="1" type="primary">flaG</name>
    <name evidence="1" type="ORF">ACFPTR_06085</name>
</gene>
<dbReference type="PANTHER" id="PTHR37166:SF1">
    <property type="entry name" value="PROTEIN FLAG"/>
    <property type="match status" value="1"/>
</dbReference>
<keyword evidence="1" id="KW-0969">Cilium</keyword>
<dbReference type="Proteomes" id="UP001596143">
    <property type="component" value="Unassembled WGS sequence"/>
</dbReference>
<dbReference type="NCBIfam" id="NF005834">
    <property type="entry name" value="PRK07738.1"/>
    <property type="match status" value="1"/>
</dbReference>
<protein>
    <submittedName>
        <fullName evidence="1">Flagellar protein FlaG</fullName>
    </submittedName>
</protein>
<reference evidence="2" key="1">
    <citation type="journal article" date="2019" name="Int. J. Syst. Evol. Microbiol.">
        <title>The Global Catalogue of Microorganisms (GCM) 10K type strain sequencing project: providing services to taxonomists for standard genome sequencing and annotation.</title>
        <authorList>
            <consortium name="The Broad Institute Genomics Platform"/>
            <consortium name="The Broad Institute Genome Sequencing Center for Infectious Disease"/>
            <person name="Wu L."/>
            <person name="Ma J."/>
        </authorList>
    </citation>
    <scope>NUCLEOTIDE SEQUENCE [LARGE SCALE GENOMIC DNA]</scope>
    <source>
        <strain evidence="2">CGMCC 1.15790</strain>
    </source>
</reference>
<comment type="caution">
    <text evidence="1">The sequence shown here is derived from an EMBL/GenBank/DDBJ whole genome shotgun (WGS) entry which is preliminary data.</text>
</comment>
<dbReference type="Pfam" id="PF03646">
    <property type="entry name" value="FlaG"/>
    <property type="match status" value="1"/>
</dbReference>
<dbReference type="RefSeq" id="WP_270898344.1">
    <property type="nucleotide sequence ID" value="NZ_JBHSPF010000022.1"/>
</dbReference>
<proteinExistence type="predicted"/>
<evidence type="ECO:0000313" key="2">
    <source>
        <dbReference type="Proteomes" id="UP001596143"/>
    </source>
</evidence>
<dbReference type="InterPro" id="IPR035924">
    <property type="entry name" value="FlaG-like_sf"/>
</dbReference>
<dbReference type="PANTHER" id="PTHR37166">
    <property type="entry name" value="PROTEIN FLAG"/>
    <property type="match status" value="1"/>
</dbReference>
<dbReference type="Gene3D" id="3.30.160.170">
    <property type="entry name" value="FlaG-like"/>
    <property type="match status" value="1"/>
</dbReference>
<dbReference type="InterPro" id="IPR005186">
    <property type="entry name" value="FlaG"/>
</dbReference>
<name>A0ABW0U4Q2_9BACI</name>
<keyword evidence="2" id="KW-1185">Reference proteome</keyword>
<dbReference type="SUPFAM" id="SSF160214">
    <property type="entry name" value="FlaG-like"/>
    <property type="match status" value="1"/>
</dbReference>
<organism evidence="1 2">
    <name type="scientific">Aliibacillus thermotolerans</name>
    <dbReference type="NCBI Taxonomy" id="1834418"/>
    <lineage>
        <taxon>Bacteria</taxon>
        <taxon>Bacillati</taxon>
        <taxon>Bacillota</taxon>
        <taxon>Bacilli</taxon>
        <taxon>Bacillales</taxon>
        <taxon>Bacillaceae</taxon>
        <taxon>Aliibacillus</taxon>
    </lineage>
</organism>
<sequence length="114" mass="13157">MVTFNGVSTSTRELIYVKGGEKDQTITKEHLAKKDSPSRVKLAELEDKVDGLNRMMEPNYTNLKFNVHETLDRIYVQVLDKNTEEIIREIPPEKFLDMVASMLEFVGLLVDERI</sequence>
<accession>A0ABW0U4Q2</accession>
<keyword evidence="1" id="KW-0966">Cell projection</keyword>
<dbReference type="EMBL" id="JBHSPF010000022">
    <property type="protein sequence ID" value="MFC5628467.1"/>
    <property type="molecule type" value="Genomic_DNA"/>
</dbReference>
<evidence type="ECO:0000313" key="1">
    <source>
        <dbReference type="EMBL" id="MFC5628467.1"/>
    </source>
</evidence>